<comment type="caution">
    <text evidence="1">The sequence shown here is derived from an EMBL/GenBank/DDBJ whole genome shotgun (WGS) entry which is preliminary data.</text>
</comment>
<name>A0A2G3E9M5_9FIRM</name>
<organism evidence="1 2">
    <name type="scientific">Pseudobutyrivibrio ruminis</name>
    <dbReference type="NCBI Taxonomy" id="46206"/>
    <lineage>
        <taxon>Bacteria</taxon>
        <taxon>Bacillati</taxon>
        <taxon>Bacillota</taxon>
        <taxon>Clostridia</taxon>
        <taxon>Lachnospirales</taxon>
        <taxon>Lachnospiraceae</taxon>
        <taxon>Pseudobutyrivibrio</taxon>
    </lineage>
</organism>
<dbReference type="Proteomes" id="UP000224317">
    <property type="component" value="Unassembled WGS sequence"/>
</dbReference>
<evidence type="ECO:0000313" key="2">
    <source>
        <dbReference type="Proteomes" id="UP000224317"/>
    </source>
</evidence>
<sequence>MYPEYTDVIRKYCLNDVESLITEIEEQLLGAIKGKQIQEKQDDLNLLLHATMKSISFLREILLMCRHGFPDGALILARNLYEQMIICLFIIEKQGEEHDRILENYYADYECTRLKYIIEGAKRFNDEKQINETKEKLEEHKKKYGSEHNAYWWSEKRRFNEIEDIVINADNPLKGLFNNMHMEYRTASILVHPSCFSNMVHIGSPFKGIDMRAQREGHEESLFLATTSMIPLVGHTYERLGLDFGEVVDGLNRYGMYYWGIVVERNGTKSSTAKI</sequence>
<dbReference type="InterPro" id="IPR043733">
    <property type="entry name" value="DUF5677"/>
</dbReference>
<gene>
    <name evidence="1" type="ORF">CSX00_09360</name>
</gene>
<dbReference type="Pfam" id="PF18928">
    <property type="entry name" value="DUF5677"/>
    <property type="match status" value="1"/>
</dbReference>
<dbReference type="RefSeq" id="WP_099413521.1">
    <property type="nucleotide sequence ID" value="NZ_PDYH01000037.1"/>
</dbReference>
<dbReference type="EMBL" id="PDYH01000037">
    <property type="protein sequence ID" value="PHU39761.1"/>
    <property type="molecule type" value="Genomic_DNA"/>
</dbReference>
<reference evidence="1" key="1">
    <citation type="submission" date="2017-10" db="EMBL/GenBank/DDBJ databases">
        <title>Resolving the taxonomy of Roseburia spp., Eubacterium rectale and Agathobacter spp. through phylogenomic analysis.</title>
        <authorList>
            <person name="Sheridan P.O."/>
            <person name="Walker A.W."/>
            <person name="Duncan S.H."/>
            <person name="Scott K.P."/>
            <person name="Toole P.W.O."/>
            <person name="Luis P."/>
            <person name="Flint H.J."/>
        </authorList>
    </citation>
    <scope>NUCLEOTIDE SEQUENCE [LARGE SCALE GENOMIC DNA]</scope>
    <source>
        <strain evidence="1">JK10</strain>
    </source>
</reference>
<evidence type="ECO:0000313" key="1">
    <source>
        <dbReference type="EMBL" id="PHU39761.1"/>
    </source>
</evidence>
<dbReference type="AlphaFoldDB" id="A0A2G3E9M5"/>
<accession>A0A2G3E9M5</accession>
<keyword evidence="2" id="KW-1185">Reference proteome</keyword>
<protein>
    <submittedName>
        <fullName evidence="1">Uncharacterized protein</fullName>
    </submittedName>
</protein>
<proteinExistence type="predicted"/>